<keyword evidence="4" id="KW-0472">Membrane</keyword>
<accession>A0ABW5KIJ3</accession>
<feature type="domain" description="RagB/SusD" evidence="6">
    <location>
        <begin position="291"/>
        <end position="554"/>
    </location>
</feature>
<evidence type="ECO:0000259" key="6">
    <source>
        <dbReference type="Pfam" id="PF07980"/>
    </source>
</evidence>
<dbReference type="Pfam" id="PF14322">
    <property type="entry name" value="SusD-like_3"/>
    <property type="match status" value="1"/>
</dbReference>
<reference evidence="9" key="1">
    <citation type="journal article" date="2019" name="Int. J. Syst. Evol. Microbiol.">
        <title>The Global Catalogue of Microorganisms (GCM) 10K type strain sequencing project: providing services to taxonomists for standard genome sequencing and annotation.</title>
        <authorList>
            <consortium name="The Broad Institute Genomics Platform"/>
            <consortium name="The Broad Institute Genome Sequencing Center for Infectious Disease"/>
            <person name="Wu L."/>
            <person name="Ma J."/>
        </authorList>
    </citation>
    <scope>NUCLEOTIDE SEQUENCE [LARGE SCALE GENOMIC DNA]</scope>
    <source>
        <strain evidence="9">KCTC 42662</strain>
    </source>
</reference>
<evidence type="ECO:0000256" key="3">
    <source>
        <dbReference type="ARBA" id="ARBA00022729"/>
    </source>
</evidence>
<evidence type="ECO:0000259" key="7">
    <source>
        <dbReference type="Pfam" id="PF14322"/>
    </source>
</evidence>
<keyword evidence="5" id="KW-0998">Cell outer membrane</keyword>
<dbReference type="InterPro" id="IPR012944">
    <property type="entry name" value="SusD_RagB_dom"/>
</dbReference>
<evidence type="ECO:0000313" key="8">
    <source>
        <dbReference type="EMBL" id="MFD2548288.1"/>
    </source>
</evidence>
<dbReference type="PROSITE" id="PS51257">
    <property type="entry name" value="PROKAR_LIPOPROTEIN"/>
    <property type="match status" value="1"/>
</dbReference>
<evidence type="ECO:0000313" key="9">
    <source>
        <dbReference type="Proteomes" id="UP001597545"/>
    </source>
</evidence>
<comment type="caution">
    <text evidence="8">The sequence shown here is derived from an EMBL/GenBank/DDBJ whole genome shotgun (WGS) entry which is preliminary data.</text>
</comment>
<protein>
    <submittedName>
        <fullName evidence="8">RagB/SusD family nutrient uptake outer membrane protein</fullName>
    </submittedName>
</protein>
<dbReference type="Pfam" id="PF07980">
    <property type="entry name" value="SusD_RagB"/>
    <property type="match status" value="1"/>
</dbReference>
<dbReference type="CDD" id="cd08977">
    <property type="entry name" value="SusD"/>
    <property type="match status" value="1"/>
</dbReference>
<feature type="domain" description="SusD-like N-terminal" evidence="7">
    <location>
        <begin position="26"/>
        <end position="218"/>
    </location>
</feature>
<gene>
    <name evidence="8" type="ORF">ACFSR5_11610</name>
</gene>
<evidence type="ECO:0000256" key="2">
    <source>
        <dbReference type="ARBA" id="ARBA00006275"/>
    </source>
</evidence>
<organism evidence="8 9">
    <name type="scientific">Sphingobacterium suaedae</name>
    <dbReference type="NCBI Taxonomy" id="1686402"/>
    <lineage>
        <taxon>Bacteria</taxon>
        <taxon>Pseudomonadati</taxon>
        <taxon>Bacteroidota</taxon>
        <taxon>Sphingobacteriia</taxon>
        <taxon>Sphingobacteriales</taxon>
        <taxon>Sphingobacteriaceae</taxon>
        <taxon>Sphingobacterium</taxon>
    </lineage>
</organism>
<dbReference type="InterPro" id="IPR011990">
    <property type="entry name" value="TPR-like_helical_dom_sf"/>
</dbReference>
<dbReference type="InterPro" id="IPR033985">
    <property type="entry name" value="SusD-like_N"/>
</dbReference>
<evidence type="ECO:0000256" key="4">
    <source>
        <dbReference type="ARBA" id="ARBA00023136"/>
    </source>
</evidence>
<keyword evidence="3" id="KW-0732">Signal</keyword>
<dbReference type="SUPFAM" id="SSF48452">
    <property type="entry name" value="TPR-like"/>
    <property type="match status" value="1"/>
</dbReference>
<sequence>MKKRTITIYISTLLGISSVLSSCSKDFLERPPLNQISEDTFWKKEADVFQAVNGVYNKLGGDGIIYDDGATDNAHAQYPWESFATEISSGNVTTALTGSWNFEAIRRCNYFLENADKAAEVMDQTLLERYKAEVRFLRAYFYHDLTNKYGAVPLITKVLPLGEENVPRDEKTAIIQFITDELSAVAAILPAEYPGGKSNERGRATKGAAWALLARVQLYEGQWEAAADAAQDVMGLGYSLFKVGAESGDDTKDDYQKWVDFNSAADEQQFRLGLRSYEGLFRQVHEGNSEVILDRQQINQVDANYLNTYLPSGDMGGWSSVTPTQALVDAYASYKTGEPVSPTDPAQRATWYKNNDARFSNEYRNRDPRFYATVLFDGAPWNSFSDGFQFKWTPGASNMSQTGYNFRKLVDPTFFKEPIVDNHANVILLRYAEVLLTYAEAKNESTGPDASVFEALDQIRQRAGMAKVDRSKYGSKELLRSLIRQERRVELALEGQRFMDIRRWDIAPQVMKNIYDVRNTLAQERIWDDKLNLLPVPQREIDLAQGILTQNPGY</sequence>
<dbReference type="Gene3D" id="1.25.40.390">
    <property type="match status" value="1"/>
</dbReference>
<dbReference type="EMBL" id="JBHULR010000004">
    <property type="protein sequence ID" value="MFD2548288.1"/>
    <property type="molecule type" value="Genomic_DNA"/>
</dbReference>
<dbReference type="RefSeq" id="WP_380903897.1">
    <property type="nucleotide sequence ID" value="NZ_JBHUEG010000001.1"/>
</dbReference>
<proteinExistence type="inferred from homology"/>
<comment type="similarity">
    <text evidence="2">Belongs to the SusD family.</text>
</comment>
<evidence type="ECO:0000256" key="1">
    <source>
        <dbReference type="ARBA" id="ARBA00004442"/>
    </source>
</evidence>
<name>A0ABW5KIJ3_9SPHI</name>
<keyword evidence="9" id="KW-1185">Reference proteome</keyword>
<evidence type="ECO:0000256" key="5">
    <source>
        <dbReference type="ARBA" id="ARBA00023237"/>
    </source>
</evidence>
<comment type="subcellular location">
    <subcellularLocation>
        <location evidence="1">Cell outer membrane</location>
    </subcellularLocation>
</comment>
<dbReference type="Proteomes" id="UP001597545">
    <property type="component" value="Unassembled WGS sequence"/>
</dbReference>